<evidence type="ECO:0000256" key="2">
    <source>
        <dbReference type="ARBA" id="ARBA00022448"/>
    </source>
</evidence>
<keyword evidence="7" id="KW-0446">Lipid-binding</keyword>
<feature type="compositionally biased region" description="Low complexity" evidence="11">
    <location>
        <begin position="568"/>
        <end position="582"/>
    </location>
</feature>
<evidence type="ECO:0000256" key="5">
    <source>
        <dbReference type="ARBA" id="ARBA00022787"/>
    </source>
</evidence>
<evidence type="ECO:0000256" key="11">
    <source>
        <dbReference type="SAM" id="MobiDB-lite"/>
    </source>
</evidence>
<keyword evidence="9 10" id="KW-0472">Membrane</keyword>
<dbReference type="CDD" id="cd21673">
    <property type="entry name" value="SMP_Mdm34"/>
    <property type="match status" value="1"/>
</dbReference>
<feature type="region of interest" description="Disordered" evidence="11">
    <location>
        <begin position="624"/>
        <end position="717"/>
    </location>
</feature>
<feature type="compositionally biased region" description="Basic and acidic residues" evidence="11">
    <location>
        <begin position="513"/>
        <end position="528"/>
    </location>
</feature>
<evidence type="ECO:0000256" key="6">
    <source>
        <dbReference type="ARBA" id="ARBA00023055"/>
    </source>
</evidence>
<dbReference type="GO" id="GO:0032865">
    <property type="term" value="C:ERMES complex"/>
    <property type="evidence" value="ECO:0007669"/>
    <property type="project" value="UniProtKB-UniRule"/>
</dbReference>
<dbReference type="OrthoDB" id="17927at2759"/>
<evidence type="ECO:0000313" key="13">
    <source>
        <dbReference type="EMBL" id="KAF5388183.1"/>
    </source>
</evidence>
<comment type="subunit">
    <text evidence="10">Component of the ER-mitochondria encounter structure (ERMES) or MDM complex, composed of MMM1, MDM10, MDM12 and MDM34.</text>
</comment>
<keyword evidence="2" id="KW-0813">Transport</keyword>
<feature type="compositionally biased region" description="Pro residues" evidence="11">
    <location>
        <begin position="283"/>
        <end position="292"/>
    </location>
</feature>
<dbReference type="EMBL" id="JAACJP010000001">
    <property type="protein sequence ID" value="KAF5388183.1"/>
    <property type="molecule type" value="Genomic_DNA"/>
</dbReference>
<dbReference type="Proteomes" id="UP000565441">
    <property type="component" value="Unassembled WGS sequence"/>
</dbReference>
<feature type="region of interest" description="Disordered" evidence="11">
    <location>
        <begin position="475"/>
        <end position="585"/>
    </location>
</feature>
<evidence type="ECO:0000256" key="10">
    <source>
        <dbReference type="HAMAP-Rule" id="MF_03105"/>
    </source>
</evidence>
<keyword evidence="6" id="KW-0445">Lipid transport</keyword>
<dbReference type="Pfam" id="PF26545">
    <property type="entry name" value="Mdm34_N"/>
    <property type="match status" value="1"/>
</dbReference>
<keyword evidence="8 10" id="KW-0496">Mitochondrion</keyword>
<organism evidence="13 14">
    <name type="scientific">Tricholomella constricta</name>
    <dbReference type="NCBI Taxonomy" id="117010"/>
    <lineage>
        <taxon>Eukaryota</taxon>
        <taxon>Fungi</taxon>
        <taxon>Dikarya</taxon>
        <taxon>Basidiomycota</taxon>
        <taxon>Agaricomycotina</taxon>
        <taxon>Agaricomycetes</taxon>
        <taxon>Agaricomycetidae</taxon>
        <taxon>Agaricales</taxon>
        <taxon>Tricholomatineae</taxon>
        <taxon>Lyophyllaceae</taxon>
        <taxon>Tricholomella</taxon>
    </lineage>
</organism>
<evidence type="ECO:0000313" key="14">
    <source>
        <dbReference type="Proteomes" id="UP000565441"/>
    </source>
</evidence>
<evidence type="ECO:0000256" key="8">
    <source>
        <dbReference type="ARBA" id="ARBA00023128"/>
    </source>
</evidence>
<name>A0A8H5HRH3_9AGAR</name>
<feature type="compositionally biased region" description="Low complexity" evidence="11">
    <location>
        <begin position="544"/>
        <end position="555"/>
    </location>
</feature>
<dbReference type="GO" id="GO:1990456">
    <property type="term" value="P:mitochondrion-endoplasmic reticulum membrane tethering"/>
    <property type="evidence" value="ECO:0007669"/>
    <property type="project" value="TreeGrafter"/>
</dbReference>
<dbReference type="PROSITE" id="PS51847">
    <property type="entry name" value="SMP"/>
    <property type="match status" value="1"/>
</dbReference>
<evidence type="ECO:0000256" key="7">
    <source>
        <dbReference type="ARBA" id="ARBA00023121"/>
    </source>
</evidence>
<gene>
    <name evidence="10" type="primary">MDM34</name>
    <name evidence="13" type="ORF">D9615_000696</name>
</gene>
<feature type="domain" description="SMP-LTD" evidence="12">
    <location>
        <begin position="1"/>
        <end position="194"/>
    </location>
</feature>
<dbReference type="GO" id="GO:0015914">
    <property type="term" value="P:phospholipid transport"/>
    <property type="evidence" value="ECO:0007669"/>
    <property type="project" value="TreeGrafter"/>
</dbReference>
<comment type="similarity">
    <text evidence="10">Belongs to the MDM34 family.</text>
</comment>
<keyword evidence="14" id="KW-1185">Reference proteome</keyword>
<dbReference type="InterPro" id="IPR027536">
    <property type="entry name" value="MDM34"/>
</dbReference>
<comment type="subcellular location">
    <subcellularLocation>
        <location evidence="1">Membrane</location>
    </subcellularLocation>
    <subcellularLocation>
        <location evidence="10">Mitochondrion outer membrane</location>
        <topology evidence="10">Multi-pass membrane protein</topology>
    </subcellularLocation>
    <text evidence="10">The ERMES/MDM complex localizes to a few discrete foci (around 10 per single cell), that represent mitochondria-endoplasmic reticulum junctions. These foci are often found next to mtDNA nucleoids.</text>
</comment>
<dbReference type="PANTHER" id="PTHR28185">
    <property type="entry name" value="MITOCHONDRIAL DISTRIBUTION AND MORPHOLOGY PROTEIN 34"/>
    <property type="match status" value="1"/>
</dbReference>
<feature type="compositionally biased region" description="Polar residues" evidence="11">
    <location>
        <begin position="414"/>
        <end position="425"/>
    </location>
</feature>
<dbReference type="HAMAP" id="MF_03105">
    <property type="entry name" value="Mdm34"/>
    <property type="match status" value="1"/>
</dbReference>
<dbReference type="AlphaFoldDB" id="A0A8H5HRH3"/>
<evidence type="ECO:0000259" key="12">
    <source>
        <dbReference type="PROSITE" id="PS51847"/>
    </source>
</evidence>
<evidence type="ECO:0000256" key="9">
    <source>
        <dbReference type="ARBA" id="ARBA00023136"/>
    </source>
</evidence>
<dbReference type="InterPro" id="IPR058825">
    <property type="entry name" value="MDM34_N"/>
</dbReference>
<comment type="caution">
    <text evidence="13">The sequence shown here is derived from an EMBL/GenBank/DDBJ whole genome shotgun (WGS) entry which is preliminary data.</text>
</comment>
<feature type="compositionally biased region" description="Low complexity" evidence="11">
    <location>
        <begin position="495"/>
        <end position="510"/>
    </location>
</feature>
<protein>
    <recommendedName>
        <fullName evidence="10">Mitochondrial distribution and morphology protein 34</fullName>
    </recommendedName>
</protein>
<dbReference type="GO" id="GO:0008289">
    <property type="term" value="F:lipid binding"/>
    <property type="evidence" value="ECO:0007669"/>
    <property type="project" value="UniProtKB-KW"/>
</dbReference>
<evidence type="ECO:0000256" key="4">
    <source>
        <dbReference type="ARBA" id="ARBA00022692"/>
    </source>
</evidence>
<feature type="compositionally biased region" description="Basic and acidic residues" evidence="11">
    <location>
        <begin position="685"/>
        <end position="707"/>
    </location>
</feature>
<keyword evidence="3 10" id="KW-1134">Transmembrane beta strand</keyword>
<sequence length="745" mass="82580">MSFTFNWPRFSDQFHYDAIQMLNTALNKGNKPPIIADRIEVVELEMGTQPPELEIRDIGDLTVDQFRGIFRLTYSGDAHLVLKTKVQANPLNHKQPDIHLMAGSRGMLAAKQPLVVPMLLRLSHFKLNSYVVLVVSKQKGITLVFKTDPLQNVDINSTFDSIAVIQKFIQREIEGQLRQMFREDLPGIIHRLSQQWVKAKVEAPYLQKNPPPPVRWQQHASETHSMAGMSMRSMPPSPLINDVSPILPRRPQSVTSTRSHAYPNRPRSTSGYTSSSLPKPKSPKPPPPPIPSEPVSFPDLENFDPTYGLRPEGLPTKSVFRGFSDLFTPNKGLADLAEDTEEDGEFDDDDDGATSFDIVNWDYTIPDSNTSIYDDAAESLAPESEYETIPAVGGGTITRPRIYHSQSMIQPAFSQSNATASSSKQKLPRPYGSIVSPGSGFATPGLVSRRSSGMYNPYFGGLSSAHSVASGFHTAPPFMSTPHRPVTPDSLETQPSRSSSGNGLSTSTPPTEHPLHDNDDYHDYRHDSSMYMRRPPPLQPTTAPSSRRPSISSSSNFDHAFPSTSPATHSNPSSNHTSNHNPKIVLRPSLNNSIHQLSTLSHSNHTLSPYTRNLQHFTVRSVPPRSAAPYGLSSSLERQPVKAKRKRIFRLGGANAKPATDAAASDKTKPRLPPAHEGQDFDMSDMDRYFRTHDDQDSPLNHNHDAPPDPSQPYPQVSQRPMHLYHLRNANNHVNGGHIRPTLPS</sequence>
<reference evidence="13 14" key="1">
    <citation type="journal article" date="2020" name="ISME J.">
        <title>Uncovering the hidden diversity of litter-decomposition mechanisms in mushroom-forming fungi.</title>
        <authorList>
            <person name="Floudas D."/>
            <person name="Bentzer J."/>
            <person name="Ahren D."/>
            <person name="Johansson T."/>
            <person name="Persson P."/>
            <person name="Tunlid A."/>
        </authorList>
    </citation>
    <scope>NUCLEOTIDE SEQUENCE [LARGE SCALE GENOMIC DNA]</scope>
    <source>
        <strain evidence="13 14">CBS 661.87</strain>
    </source>
</reference>
<evidence type="ECO:0000256" key="3">
    <source>
        <dbReference type="ARBA" id="ARBA00022452"/>
    </source>
</evidence>
<dbReference type="InterPro" id="IPR031468">
    <property type="entry name" value="SMP_LBD"/>
</dbReference>
<keyword evidence="4 10" id="KW-0812">Transmembrane</keyword>
<dbReference type="PANTHER" id="PTHR28185:SF1">
    <property type="entry name" value="MITOCHONDRIAL DISTRIBUTION AND MORPHOLOGY PROTEIN 34"/>
    <property type="match status" value="1"/>
</dbReference>
<keyword evidence="5 10" id="KW-1000">Mitochondrion outer membrane</keyword>
<dbReference type="GO" id="GO:0007005">
    <property type="term" value="P:mitochondrion organization"/>
    <property type="evidence" value="ECO:0007669"/>
    <property type="project" value="InterPro"/>
</dbReference>
<feature type="region of interest" description="Disordered" evidence="11">
    <location>
        <begin position="207"/>
        <end position="310"/>
    </location>
</feature>
<evidence type="ECO:0000256" key="1">
    <source>
        <dbReference type="ARBA" id="ARBA00004370"/>
    </source>
</evidence>
<feature type="region of interest" description="Disordered" evidence="11">
    <location>
        <begin position="414"/>
        <end position="441"/>
    </location>
</feature>
<comment type="function">
    <text evidence="10">Component of the ERMES/MDM complex, which serves as a molecular tether to connect the endoplasmic reticulum (ER) and mitochondria. Components of this complex are involved in the control of mitochondrial shape and protein biogenesis, and function in nonvesicular lipid trafficking between the ER and mitochondria. MDM34 is required for the interaction of the ER-resident membrane protein MMM1 and the outer mitochondrial membrane-resident beta-barrel protein MDM10.</text>
</comment>
<accession>A0A8H5HRH3</accession>
<proteinExistence type="inferred from homology"/>
<comment type="domain">
    <text evidence="10">Lacks alpha-helical transmembrane segments, suggesting that it resides in the membrane via beta-sheet conformations similar to those predicted for other outer membrane proteins and porin.</text>
</comment>